<evidence type="ECO:0000256" key="8">
    <source>
        <dbReference type="SAM" id="SignalP"/>
    </source>
</evidence>
<dbReference type="EnsemblMetazoa" id="AALFPA23_014303.R20793">
    <property type="protein sequence ID" value="AALFPA23_014303.P20793"/>
    <property type="gene ID" value="AALFPA23_014303"/>
</dbReference>
<reference evidence="10" key="2">
    <citation type="submission" date="2025-05" db="UniProtKB">
        <authorList>
            <consortium name="EnsemblMetazoa"/>
        </authorList>
    </citation>
    <scope>IDENTIFICATION</scope>
    <source>
        <strain evidence="10">Foshan</strain>
    </source>
</reference>
<evidence type="ECO:0000256" key="1">
    <source>
        <dbReference type="ARBA" id="ARBA00004613"/>
    </source>
</evidence>
<dbReference type="RefSeq" id="XP_019541975.2">
    <property type="nucleotide sequence ID" value="XM_019686430.3"/>
</dbReference>
<dbReference type="InterPro" id="IPR054577">
    <property type="entry name" value="OBP47-like_dom"/>
</dbReference>
<dbReference type="GeneID" id="109412818"/>
<organism evidence="10 11">
    <name type="scientific">Aedes albopictus</name>
    <name type="common">Asian tiger mosquito</name>
    <name type="synonym">Stegomyia albopicta</name>
    <dbReference type="NCBI Taxonomy" id="7160"/>
    <lineage>
        <taxon>Eukaryota</taxon>
        <taxon>Metazoa</taxon>
        <taxon>Ecdysozoa</taxon>
        <taxon>Arthropoda</taxon>
        <taxon>Hexapoda</taxon>
        <taxon>Insecta</taxon>
        <taxon>Pterygota</taxon>
        <taxon>Neoptera</taxon>
        <taxon>Endopterygota</taxon>
        <taxon>Diptera</taxon>
        <taxon>Nematocera</taxon>
        <taxon>Culicoidea</taxon>
        <taxon>Culicidae</taxon>
        <taxon>Culicinae</taxon>
        <taxon>Aedini</taxon>
        <taxon>Aedes</taxon>
        <taxon>Stegomyia</taxon>
    </lineage>
</organism>
<evidence type="ECO:0000256" key="2">
    <source>
        <dbReference type="ARBA" id="ARBA00008098"/>
    </source>
</evidence>
<dbReference type="InterPro" id="IPR052295">
    <property type="entry name" value="Odorant-binding_protein"/>
</dbReference>
<evidence type="ECO:0000313" key="10">
    <source>
        <dbReference type="EnsemblMetazoa" id="AALFPA23_014303.P20793"/>
    </source>
</evidence>
<dbReference type="PANTHER" id="PTHR21066">
    <property type="entry name" value="ODORANT-BINDING PROTEIN 59A-RELATED"/>
    <property type="match status" value="1"/>
</dbReference>
<evidence type="ECO:0000313" key="11">
    <source>
        <dbReference type="Proteomes" id="UP000069940"/>
    </source>
</evidence>
<keyword evidence="3" id="KW-0813">Transport</keyword>
<evidence type="ECO:0000259" key="9">
    <source>
        <dbReference type="Pfam" id="PF22651"/>
    </source>
</evidence>
<dbReference type="PANTHER" id="PTHR21066:SF3">
    <property type="entry name" value="IP02236P"/>
    <property type="match status" value="1"/>
</dbReference>
<feature type="signal peptide" evidence="8">
    <location>
        <begin position="1"/>
        <end position="20"/>
    </location>
</feature>
<sequence length="184" mass="20558">MFKLNCYIFVLSCLTISVHCSEFLRSCFEATTSKKADDCCLMPRFYSSQMVSDCLTSLSNATSDTEKYMCLVECIAKKLNVFKNNQMDREATLKLYTARIGSVAHFVPIMDSVFEQCYSGLSGYVAHDQSNPSKCSAVPMLLLNCIQTRLFQNCPAQLWQGGAECQELKEKLLEGCPFVAIASL</sequence>
<keyword evidence="8" id="KW-0732">Signal</keyword>
<protein>
    <recommendedName>
        <fullName evidence="9">OBP47-like domain-containing protein</fullName>
    </recommendedName>
</protein>
<evidence type="ECO:0000256" key="7">
    <source>
        <dbReference type="ARBA" id="ARBA00023157"/>
    </source>
</evidence>
<name>A0ABM1Z280_AEDAL</name>
<keyword evidence="4" id="KW-0964">Secreted</keyword>
<dbReference type="Proteomes" id="UP000069940">
    <property type="component" value="Unassembled WGS sequence"/>
</dbReference>
<dbReference type="InterPro" id="IPR036728">
    <property type="entry name" value="PBP_GOBP_sf"/>
</dbReference>
<keyword evidence="5" id="KW-0716">Sensory transduction</keyword>
<feature type="domain" description="OBP47-like" evidence="9">
    <location>
        <begin position="65"/>
        <end position="170"/>
    </location>
</feature>
<keyword evidence="6" id="KW-0552">Olfaction</keyword>
<comment type="similarity">
    <text evidence="2">Belongs to the PBP/GOBP family.</text>
</comment>
<evidence type="ECO:0000256" key="6">
    <source>
        <dbReference type="ARBA" id="ARBA00022725"/>
    </source>
</evidence>
<evidence type="ECO:0000256" key="4">
    <source>
        <dbReference type="ARBA" id="ARBA00022525"/>
    </source>
</evidence>
<comment type="subcellular location">
    <subcellularLocation>
        <location evidence="1">Secreted</location>
    </subcellularLocation>
</comment>
<accession>A0ABM1Z280</accession>
<evidence type="ECO:0000256" key="3">
    <source>
        <dbReference type="ARBA" id="ARBA00022448"/>
    </source>
</evidence>
<keyword evidence="7" id="KW-1015">Disulfide bond</keyword>
<dbReference type="SUPFAM" id="SSF47565">
    <property type="entry name" value="Insect pheromone/odorant-binding proteins"/>
    <property type="match status" value="1"/>
</dbReference>
<proteinExistence type="inferred from homology"/>
<dbReference type="Gene3D" id="1.10.238.270">
    <property type="match status" value="1"/>
</dbReference>
<evidence type="ECO:0000256" key="5">
    <source>
        <dbReference type="ARBA" id="ARBA00022606"/>
    </source>
</evidence>
<dbReference type="Pfam" id="PF22651">
    <property type="entry name" value="OBP47_like"/>
    <property type="match status" value="1"/>
</dbReference>
<reference evidence="11" key="1">
    <citation type="journal article" date="2015" name="Proc. Natl. Acad. Sci. U.S.A.">
        <title>Genome sequence of the Asian Tiger mosquito, Aedes albopictus, reveals insights into its biology, genetics, and evolution.</title>
        <authorList>
            <person name="Chen X.G."/>
            <person name="Jiang X."/>
            <person name="Gu J."/>
            <person name="Xu M."/>
            <person name="Wu Y."/>
            <person name="Deng Y."/>
            <person name="Zhang C."/>
            <person name="Bonizzoni M."/>
            <person name="Dermauw W."/>
            <person name="Vontas J."/>
            <person name="Armbruster P."/>
            <person name="Huang X."/>
            <person name="Yang Y."/>
            <person name="Zhang H."/>
            <person name="He W."/>
            <person name="Peng H."/>
            <person name="Liu Y."/>
            <person name="Wu K."/>
            <person name="Chen J."/>
            <person name="Lirakis M."/>
            <person name="Topalis P."/>
            <person name="Van Leeuwen T."/>
            <person name="Hall A.B."/>
            <person name="Jiang X."/>
            <person name="Thorpe C."/>
            <person name="Mueller R.L."/>
            <person name="Sun C."/>
            <person name="Waterhouse R.M."/>
            <person name="Yan G."/>
            <person name="Tu Z.J."/>
            <person name="Fang X."/>
            <person name="James A.A."/>
        </authorList>
    </citation>
    <scope>NUCLEOTIDE SEQUENCE [LARGE SCALE GENOMIC DNA]</scope>
    <source>
        <strain evidence="11">Foshan</strain>
    </source>
</reference>
<feature type="chain" id="PRO_5046332413" description="OBP47-like domain-containing protein" evidence="8">
    <location>
        <begin position="21"/>
        <end position="184"/>
    </location>
</feature>
<keyword evidence="11" id="KW-1185">Reference proteome</keyword>